<dbReference type="Gene3D" id="3.40.50.720">
    <property type="entry name" value="NAD(P)-binding Rossmann-like Domain"/>
    <property type="match status" value="1"/>
</dbReference>
<dbReference type="PANTHER" id="PTHR43639:SF1">
    <property type="entry name" value="SHORT-CHAIN DEHYDROGENASE_REDUCTASE FAMILY PROTEIN"/>
    <property type="match status" value="1"/>
</dbReference>
<dbReference type="AlphaFoldDB" id="A0A0U1P721"/>
<dbReference type="GO" id="GO:0016491">
    <property type="term" value="F:oxidoreductase activity"/>
    <property type="evidence" value="ECO:0007669"/>
    <property type="project" value="UniProtKB-KW"/>
</dbReference>
<evidence type="ECO:0000256" key="2">
    <source>
        <dbReference type="ARBA" id="ARBA00023002"/>
    </source>
</evidence>
<dbReference type="InterPro" id="IPR002347">
    <property type="entry name" value="SDR_fam"/>
</dbReference>
<dbReference type="eggNOG" id="COG1028">
    <property type="taxonomic scope" value="Bacteria"/>
</dbReference>
<dbReference type="SUPFAM" id="SSF51735">
    <property type="entry name" value="NAD(P)-binding Rossmann-fold domains"/>
    <property type="match status" value="1"/>
</dbReference>
<proteinExistence type="inferred from homology"/>
<evidence type="ECO:0000256" key="1">
    <source>
        <dbReference type="ARBA" id="ARBA00006484"/>
    </source>
</evidence>
<dbReference type="CDD" id="cd05233">
    <property type="entry name" value="SDR_c"/>
    <property type="match status" value="1"/>
</dbReference>
<organism evidence="3 4">
    <name type="scientific">Photobacterium leiognathi lrivu.4.1</name>
    <dbReference type="NCBI Taxonomy" id="1248232"/>
    <lineage>
        <taxon>Bacteria</taxon>
        <taxon>Pseudomonadati</taxon>
        <taxon>Pseudomonadota</taxon>
        <taxon>Gammaproteobacteria</taxon>
        <taxon>Vibrionales</taxon>
        <taxon>Vibrionaceae</taxon>
        <taxon>Photobacterium</taxon>
    </lineage>
</organism>
<gene>
    <name evidence="3" type="ORF">PLEI_1943</name>
</gene>
<comment type="similarity">
    <text evidence="1">Belongs to the short-chain dehydrogenases/reductases (SDR) family.</text>
</comment>
<name>A0A0U1P721_PHOLE</name>
<keyword evidence="2" id="KW-0560">Oxidoreductase</keyword>
<evidence type="ECO:0000313" key="3">
    <source>
        <dbReference type="EMBL" id="GAD30288.1"/>
    </source>
</evidence>
<dbReference type="PANTHER" id="PTHR43639">
    <property type="entry name" value="OXIDOREDUCTASE, SHORT-CHAIN DEHYDROGENASE/REDUCTASE FAMILY (AFU_ORTHOLOGUE AFUA_5G02870)"/>
    <property type="match status" value="1"/>
</dbReference>
<evidence type="ECO:0000313" key="4">
    <source>
        <dbReference type="Proteomes" id="UP000030675"/>
    </source>
</evidence>
<protein>
    <submittedName>
        <fullName evidence="3">Short chain dehydrogenase</fullName>
    </submittedName>
</protein>
<accession>A0A0U1P721</accession>
<dbReference type="Proteomes" id="UP000030675">
    <property type="component" value="Unassembled WGS sequence"/>
</dbReference>
<dbReference type="RefSeq" id="WP_023932941.1">
    <property type="nucleotide sequence ID" value="NZ_DF196819.1"/>
</dbReference>
<dbReference type="EMBL" id="DF196819">
    <property type="protein sequence ID" value="GAD30288.1"/>
    <property type="molecule type" value="Genomic_DNA"/>
</dbReference>
<dbReference type="PRINTS" id="PR00081">
    <property type="entry name" value="GDHRDH"/>
</dbReference>
<dbReference type="InterPro" id="IPR036291">
    <property type="entry name" value="NAD(P)-bd_dom_sf"/>
</dbReference>
<dbReference type="HOGENOM" id="CLU_1224325_0_0_6"/>
<dbReference type="Pfam" id="PF00106">
    <property type="entry name" value="adh_short"/>
    <property type="match status" value="1"/>
</dbReference>
<reference evidence="4" key="1">
    <citation type="submission" date="2012-12" db="EMBL/GenBank/DDBJ databases">
        <title>Genome Sequence of Photobacterium leiognathi lrivu.4.1.</title>
        <authorList>
            <person name="Urbanczyk H."/>
            <person name="Ogura Y."/>
            <person name="Hayashi T."/>
            <person name="Dunlap P.V."/>
        </authorList>
    </citation>
    <scope>NUCLEOTIDE SEQUENCE [LARGE SCALE GENOMIC DNA]</scope>
    <source>
        <strain evidence="4">lrivu.4.1</strain>
    </source>
</reference>
<sequence length="229" mass="25419">MHIKESVIVITAAGSPIGRKVAHHFASLGAKIALIDTNLNALHTTYKGCIYSHPDVEFFHLENTQQETIKQVFTSIYRRFGRFNILINSWPESADIPNLLDPNAITDFTKVMCSGATTFFAFGKVAISFMQHNKQPALIINLASTQSHHQPQLPNTCKCVIQGLTQSWSKELADMNIHVGGIFPIDSPSETNRNTPIHAALLNEIVSSIEYMIRNESFNGRVLEAESAI</sequence>